<evidence type="ECO:0000313" key="2">
    <source>
        <dbReference type="Proteomes" id="UP000887116"/>
    </source>
</evidence>
<name>A0A8X6HJK5_TRICU</name>
<dbReference type="EMBL" id="BMAO01013316">
    <property type="protein sequence ID" value="GFQ87849.1"/>
    <property type="molecule type" value="Genomic_DNA"/>
</dbReference>
<comment type="caution">
    <text evidence="1">The sequence shown here is derived from an EMBL/GenBank/DDBJ whole genome shotgun (WGS) entry which is preliminary data.</text>
</comment>
<accession>A0A8X6HJK5</accession>
<organism evidence="1 2">
    <name type="scientific">Trichonephila clavata</name>
    <name type="common">Joro spider</name>
    <name type="synonym">Nephila clavata</name>
    <dbReference type="NCBI Taxonomy" id="2740835"/>
    <lineage>
        <taxon>Eukaryota</taxon>
        <taxon>Metazoa</taxon>
        <taxon>Ecdysozoa</taxon>
        <taxon>Arthropoda</taxon>
        <taxon>Chelicerata</taxon>
        <taxon>Arachnida</taxon>
        <taxon>Araneae</taxon>
        <taxon>Araneomorphae</taxon>
        <taxon>Entelegynae</taxon>
        <taxon>Araneoidea</taxon>
        <taxon>Nephilidae</taxon>
        <taxon>Trichonephila</taxon>
    </lineage>
</organism>
<dbReference type="AlphaFoldDB" id="A0A8X6HJK5"/>
<sequence length="109" mass="12488">MALRWELSSTFGFSDYVYSVGAWRMRERETHASCPHDIAGLCEERLARAICAEFSSHFLSSRGKRDPKGIKLPYYLLNSLFTRSLVMKFLPIMTRSNCAIVAVYALLFI</sequence>
<proteinExistence type="predicted"/>
<protein>
    <submittedName>
        <fullName evidence="1">Uncharacterized protein</fullName>
    </submittedName>
</protein>
<keyword evidence="2" id="KW-1185">Reference proteome</keyword>
<evidence type="ECO:0000313" key="1">
    <source>
        <dbReference type="EMBL" id="GFQ87849.1"/>
    </source>
</evidence>
<reference evidence="1" key="1">
    <citation type="submission" date="2020-07" db="EMBL/GenBank/DDBJ databases">
        <title>Multicomponent nature underlies the extraordinary mechanical properties of spider dragline silk.</title>
        <authorList>
            <person name="Kono N."/>
            <person name="Nakamura H."/>
            <person name="Mori M."/>
            <person name="Yoshida Y."/>
            <person name="Ohtoshi R."/>
            <person name="Malay A.D."/>
            <person name="Moran D.A.P."/>
            <person name="Tomita M."/>
            <person name="Numata K."/>
            <person name="Arakawa K."/>
        </authorList>
    </citation>
    <scope>NUCLEOTIDE SEQUENCE</scope>
</reference>
<gene>
    <name evidence="1" type="ORF">TNCT_554011</name>
</gene>
<dbReference type="Proteomes" id="UP000887116">
    <property type="component" value="Unassembled WGS sequence"/>
</dbReference>